<evidence type="ECO:0000256" key="1">
    <source>
        <dbReference type="SAM" id="MobiDB-lite"/>
    </source>
</evidence>
<keyword evidence="3" id="KW-1185">Reference proteome</keyword>
<feature type="compositionally biased region" description="Low complexity" evidence="1">
    <location>
        <begin position="126"/>
        <end position="140"/>
    </location>
</feature>
<dbReference type="Proteomes" id="UP001218218">
    <property type="component" value="Unassembled WGS sequence"/>
</dbReference>
<feature type="compositionally biased region" description="Polar residues" evidence="1">
    <location>
        <begin position="141"/>
        <end position="153"/>
    </location>
</feature>
<dbReference type="EMBL" id="JARIHO010000047">
    <property type="protein sequence ID" value="KAJ7323366.1"/>
    <property type="molecule type" value="Genomic_DNA"/>
</dbReference>
<evidence type="ECO:0000313" key="3">
    <source>
        <dbReference type="Proteomes" id="UP001218218"/>
    </source>
</evidence>
<gene>
    <name evidence="2" type="ORF">DFH08DRAFT_817937</name>
</gene>
<proteinExistence type="predicted"/>
<organism evidence="2 3">
    <name type="scientific">Mycena albidolilacea</name>
    <dbReference type="NCBI Taxonomy" id="1033008"/>
    <lineage>
        <taxon>Eukaryota</taxon>
        <taxon>Fungi</taxon>
        <taxon>Dikarya</taxon>
        <taxon>Basidiomycota</taxon>
        <taxon>Agaricomycotina</taxon>
        <taxon>Agaricomycetes</taxon>
        <taxon>Agaricomycetidae</taxon>
        <taxon>Agaricales</taxon>
        <taxon>Marasmiineae</taxon>
        <taxon>Mycenaceae</taxon>
        <taxon>Mycena</taxon>
    </lineage>
</organism>
<feature type="region of interest" description="Disordered" evidence="1">
    <location>
        <begin position="107"/>
        <end position="184"/>
    </location>
</feature>
<protein>
    <submittedName>
        <fullName evidence="2">Uncharacterized protein</fullName>
    </submittedName>
</protein>
<sequence length="231" mass="25476">MRQSPQIVEADRRLYFKLPVQLLRHHKKTLQWKSSCATLYMGSNTQCLAPIQELLGDANQLAVVLPAILLEPEQVDFDVDAAVGVDLESFNPMAIRQRVAEELRSDAHLDPVPSPEDNIPVSENVPLTSPSSANLPSPSADTSPTVRSQQTILRFNDGPDPSLTAEPPFKKPRTGPGPEIEAKRKPRRCGRCAYANCPLQCTCKGKGARHRRLCVSDDHDEAAGKRIRIAQ</sequence>
<comment type="caution">
    <text evidence="2">The sequence shown here is derived from an EMBL/GenBank/DDBJ whole genome shotgun (WGS) entry which is preliminary data.</text>
</comment>
<evidence type="ECO:0000313" key="2">
    <source>
        <dbReference type="EMBL" id="KAJ7323366.1"/>
    </source>
</evidence>
<accession>A0AAD6ZIB2</accession>
<name>A0AAD6ZIB2_9AGAR</name>
<dbReference type="AlphaFoldDB" id="A0AAD6ZIB2"/>
<reference evidence="2" key="1">
    <citation type="submission" date="2023-03" db="EMBL/GenBank/DDBJ databases">
        <title>Massive genome expansion in bonnet fungi (Mycena s.s.) driven by repeated elements and novel gene families across ecological guilds.</title>
        <authorList>
            <consortium name="Lawrence Berkeley National Laboratory"/>
            <person name="Harder C.B."/>
            <person name="Miyauchi S."/>
            <person name="Viragh M."/>
            <person name="Kuo A."/>
            <person name="Thoen E."/>
            <person name="Andreopoulos B."/>
            <person name="Lu D."/>
            <person name="Skrede I."/>
            <person name="Drula E."/>
            <person name="Henrissat B."/>
            <person name="Morin E."/>
            <person name="Kohler A."/>
            <person name="Barry K."/>
            <person name="LaButti K."/>
            <person name="Morin E."/>
            <person name="Salamov A."/>
            <person name="Lipzen A."/>
            <person name="Mereny Z."/>
            <person name="Hegedus B."/>
            <person name="Baldrian P."/>
            <person name="Stursova M."/>
            <person name="Weitz H."/>
            <person name="Taylor A."/>
            <person name="Grigoriev I.V."/>
            <person name="Nagy L.G."/>
            <person name="Martin F."/>
            <person name="Kauserud H."/>
        </authorList>
    </citation>
    <scope>NUCLEOTIDE SEQUENCE</scope>
    <source>
        <strain evidence="2">CBHHK002</strain>
    </source>
</reference>